<evidence type="ECO:0000313" key="10">
    <source>
        <dbReference type="EMBL" id="RVU39740.1"/>
    </source>
</evidence>
<feature type="domain" description="Multidrug resistance protein MdtA-like alpha-helical hairpin" evidence="6">
    <location>
        <begin position="95"/>
        <end position="162"/>
    </location>
</feature>
<feature type="coiled-coil region" evidence="4">
    <location>
        <begin position="95"/>
        <end position="160"/>
    </location>
</feature>
<comment type="subcellular location">
    <subcellularLocation>
        <location evidence="1">Cell envelope</location>
    </subcellularLocation>
</comment>
<dbReference type="Pfam" id="PF25917">
    <property type="entry name" value="BSH_RND"/>
    <property type="match status" value="1"/>
</dbReference>
<reference evidence="11" key="1">
    <citation type="submission" date="2019-01" db="EMBL/GenBank/DDBJ databases">
        <title>Gri0909 isolated from a small marine red alga.</title>
        <authorList>
            <person name="Kim J."/>
            <person name="Jeong S.E."/>
            <person name="Jeon C.O."/>
        </authorList>
    </citation>
    <scope>NUCLEOTIDE SEQUENCE [LARGE SCALE GENOMIC DNA]</scope>
    <source>
        <strain evidence="11">Gri0909</strain>
    </source>
</reference>
<evidence type="ECO:0000259" key="7">
    <source>
        <dbReference type="Pfam" id="PF25917"/>
    </source>
</evidence>
<feature type="domain" description="Multidrug resistance protein MdtA-like C-terminal permuted SH3" evidence="9">
    <location>
        <begin position="287"/>
        <end position="345"/>
    </location>
</feature>
<accession>A0A437QZ28</accession>
<dbReference type="SUPFAM" id="SSF111369">
    <property type="entry name" value="HlyD-like secretion proteins"/>
    <property type="match status" value="1"/>
</dbReference>
<dbReference type="Gene3D" id="2.40.30.170">
    <property type="match status" value="1"/>
</dbReference>
<organism evidence="10 11">
    <name type="scientific">Hwanghaeella grinnelliae</name>
    <dbReference type="NCBI Taxonomy" id="2500179"/>
    <lineage>
        <taxon>Bacteria</taxon>
        <taxon>Pseudomonadati</taxon>
        <taxon>Pseudomonadota</taxon>
        <taxon>Alphaproteobacteria</taxon>
        <taxon>Rhodospirillales</taxon>
        <taxon>Rhodospirillaceae</taxon>
        <taxon>Hwanghaeella</taxon>
    </lineage>
</organism>
<evidence type="ECO:0000256" key="2">
    <source>
        <dbReference type="ARBA" id="ARBA00009477"/>
    </source>
</evidence>
<feature type="chain" id="PRO_5019359663" evidence="5">
    <location>
        <begin position="20"/>
        <end position="367"/>
    </location>
</feature>
<dbReference type="NCBIfam" id="TIGR01730">
    <property type="entry name" value="RND_mfp"/>
    <property type="match status" value="1"/>
</dbReference>
<dbReference type="InterPro" id="IPR006143">
    <property type="entry name" value="RND_pump_MFP"/>
</dbReference>
<keyword evidence="5" id="KW-0732">Signal</keyword>
<feature type="signal peptide" evidence="5">
    <location>
        <begin position="1"/>
        <end position="19"/>
    </location>
</feature>
<comment type="similarity">
    <text evidence="2">Belongs to the membrane fusion protein (MFP) (TC 8.A.1) family.</text>
</comment>
<dbReference type="Gene3D" id="2.40.50.100">
    <property type="match status" value="1"/>
</dbReference>
<dbReference type="PANTHER" id="PTHR30469:SF15">
    <property type="entry name" value="HLYD FAMILY OF SECRETION PROTEINS"/>
    <property type="match status" value="1"/>
</dbReference>
<dbReference type="Pfam" id="PF25876">
    <property type="entry name" value="HH_MFP_RND"/>
    <property type="match status" value="1"/>
</dbReference>
<dbReference type="InterPro" id="IPR058624">
    <property type="entry name" value="MdtA-like_HH"/>
</dbReference>
<dbReference type="AlphaFoldDB" id="A0A437QZ28"/>
<feature type="domain" description="CusB-like beta-barrel" evidence="8">
    <location>
        <begin position="202"/>
        <end position="273"/>
    </location>
</feature>
<dbReference type="PANTHER" id="PTHR30469">
    <property type="entry name" value="MULTIDRUG RESISTANCE PROTEIN MDTA"/>
    <property type="match status" value="1"/>
</dbReference>
<dbReference type="Pfam" id="PF25967">
    <property type="entry name" value="RND-MFP_C"/>
    <property type="match status" value="1"/>
</dbReference>
<protein>
    <submittedName>
        <fullName evidence="10">Efflux RND transporter periplasmic adaptor subunit</fullName>
    </submittedName>
</protein>
<dbReference type="InterPro" id="IPR058792">
    <property type="entry name" value="Beta-barrel_RND_2"/>
</dbReference>
<proteinExistence type="inferred from homology"/>
<keyword evidence="3" id="KW-0813">Transport</keyword>
<evidence type="ECO:0000256" key="3">
    <source>
        <dbReference type="ARBA" id="ARBA00022448"/>
    </source>
</evidence>
<dbReference type="InterPro" id="IPR058625">
    <property type="entry name" value="MdtA-like_BSH"/>
</dbReference>
<dbReference type="PROSITE" id="PS51257">
    <property type="entry name" value="PROKAR_LIPOPROTEIN"/>
    <property type="match status" value="1"/>
</dbReference>
<keyword evidence="4" id="KW-0175">Coiled coil</keyword>
<dbReference type="Proteomes" id="UP000287447">
    <property type="component" value="Unassembled WGS sequence"/>
</dbReference>
<evidence type="ECO:0000313" key="11">
    <source>
        <dbReference type="Proteomes" id="UP000287447"/>
    </source>
</evidence>
<sequence>MRYSLVLAFLILLVGCDDAAETVPQVIRPIAWTAVESVDLAQVRRLSGTLKAARTASLSFEVGGKTATVAANLGDVVGKGALLAEIDDAPYQLNLNAARGALQEARAALHEAENSYRRQKQLFDKGWIAQAALDNAIATLDSARSNVNIAQAQFELAERDLTDTRLLAPYDGRITTRSIEPSQQVAAGQPVFEIEGQGGLEVSVMVPETIIQNVHDGQTFEVTFAGRDALTAQARVTEIGPRAQASNAFPITLALAGDYPSLRSGMSAEVNFTFEGRGRTGYTGKAMKVPITALLPGNDQDALVFVFDPDSGTVSRRSVQTENIIDNEVLISSGLEAGEIIATAGVAFLREGQKVRLFDTGVRQFNQ</sequence>
<name>A0A437QZ28_9PROT</name>
<dbReference type="Pfam" id="PF25954">
    <property type="entry name" value="Beta-barrel_RND_2"/>
    <property type="match status" value="1"/>
</dbReference>
<dbReference type="Gene3D" id="2.40.420.20">
    <property type="match status" value="1"/>
</dbReference>
<feature type="domain" description="Multidrug resistance protein MdtA-like barrel-sandwich hybrid" evidence="7">
    <location>
        <begin position="54"/>
        <end position="191"/>
    </location>
</feature>
<keyword evidence="11" id="KW-1185">Reference proteome</keyword>
<evidence type="ECO:0000256" key="1">
    <source>
        <dbReference type="ARBA" id="ARBA00004196"/>
    </source>
</evidence>
<evidence type="ECO:0000259" key="8">
    <source>
        <dbReference type="Pfam" id="PF25954"/>
    </source>
</evidence>
<dbReference type="OrthoDB" id="9813967at2"/>
<evidence type="ECO:0000256" key="4">
    <source>
        <dbReference type="SAM" id="Coils"/>
    </source>
</evidence>
<dbReference type="GO" id="GO:1990281">
    <property type="term" value="C:efflux pump complex"/>
    <property type="evidence" value="ECO:0007669"/>
    <property type="project" value="TreeGrafter"/>
</dbReference>
<evidence type="ECO:0000256" key="5">
    <source>
        <dbReference type="SAM" id="SignalP"/>
    </source>
</evidence>
<dbReference type="Gene3D" id="1.10.287.470">
    <property type="entry name" value="Helix hairpin bin"/>
    <property type="match status" value="1"/>
</dbReference>
<dbReference type="EMBL" id="SADE01000001">
    <property type="protein sequence ID" value="RVU39740.1"/>
    <property type="molecule type" value="Genomic_DNA"/>
</dbReference>
<evidence type="ECO:0000259" key="9">
    <source>
        <dbReference type="Pfam" id="PF25967"/>
    </source>
</evidence>
<evidence type="ECO:0000259" key="6">
    <source>
        <dbReference type="Pfam" id="PF25876"/>
    </source>
</evidence>
<gene>
    <name evidence="10" type="ORF">EOI86_03940</name>
</gene>
<comment type="caution">
    <text evidence="10">The sequence shown here is derived from an EMBL/GenBank/DDBJ whole genome shotgun (WGS) entry which is preliminary data.</text>
</comment>
<dbReference type="GO" id="GO:0015562">
    <property type="term" value="F:efflux transmembrane transporter activity"/>
    <property type="evidence" value="ECO:0007669"/>
    <property type="project" value="TreeGrafter"/>
</dbReference>
<dbReference type="InterPro" id="IPR058627">
    <property type="entry name" value="MdtA-like_C"/>
</dbReference>